<dbReference type="EMBL" id="JAAIYP010000038">
    <property type="protein sequence ID" value="NFV80685.1"/>
    <property type="molecule type" value="Genomic_DNA"/>
</dbReference>
<organism evidence="1 2">
    <name type="scientific">Magnetospirillum aberrantis SpK</name>
    <dbReference type="NCBI Taxonomy" id="908842"/>
    <lineage>
        <taxon>Bacteria</taxon>
        <taxon>Pseudomonadati</taxon>
        <taxon>Pseudomonadota</taxon>
        <taxon>Alphaproteobacteria</taxon>
        <taxon>Rhodospirillales</taxon>
        <taxon>Rhodospirillaceae</taxon>
        <taxon>Magnetospirillum</taxon>
    </lineage>
</organism>
<reference evidence="1 2" key="1">
    <citation type="submission" date="2020-02" db="EMBL/GenBank/DDBJ databases">
        <authorList>
            <person name="Dziuba M."/>
            <person name="Kuznetsov B."/>
            <person name="Mardanov A."/>
            <person name="Ravin N."/>
            <person name="Grouzdev D."/>
        </authorList>
    </citation>
    <scope>NUCLEOTIDE SEQUENCE [LARGE SCALE GENOMIC DNA]</scope>
    <source>
        <strain evidence="1 2">SpK</strain>
    </source>
</reference>
<dbReference type="Pfam" id="PF12599">
    <property type="entry name" value="DUF3768"/>
    <property type="match status" value="1"/>
</dbReference>
<dbReference type="Proteomes" id="UP000480684">
    <property type="component" value="Unassembled WGS sequence"/>
</dbReference>
<dbReference type="AlphaFoldDB" id="A0A7C9QU83"/>
<dbReference type="RefSeq" id="WP_163679390.1">
    <property type="nucleotide sequence ID" value="NZ_JAAIYP010000038.1"/>
</dbReference>
<keyword evidence="2" id="KW-1185">Reference proteome</keyword>
<proteinExistence type="predicted"/>
<comment type="caution">
    <text evidence="1">The sequence shown here is derived from an EMBL/GenBank/DDBJ whole genome shotgun (WGS) entry which is preliminary data.</text>
</comment>
<evidence type="ECO:0000313" key="2">
    <source>
        <dbReference type="Proteomes" id="UP000480684"/>
    </source>
</evidence>
<evidence type="ECO:0000313" key="1">
    <source>
        <dbReference type="EMBL" id="NFV80685.1"/>
    </source>
</evidence>
<name>A0A7C9QU83_9PROT</name>
<protein>
    <submittedName>
        <fullName evidence="1">DUF3768 domain-containing protein</fullName>
    </submittedName>
</protein>
<sequence>MIIDKAERIRRLNDSFRRSFQGGKVFLTEGVRALGNDQLRAILRQVRTFDAFTPDNDPYQEHDFGAFDEGGKRVFWKIDYFDAEIEGASADPSDPEATTRVMTVMLAEEW</sequence>
<accession>A0A7C9QU83</accession>
<dbReference type="InterPro" id="IPR022243">
    <property type="entry name" value="DUF3768"/>
</dbReference>
<gene>
    <name evidence="1" type="ORF">G4223_11260</name>
</gene>